<dbReference type="STRING" id="1646377.BS640_21180"/>
<dbReference type="AlphaFoldDB" id="A0A1X0W9Q4"/>
<dbReference type="EMBL" id="MRWE01000052">
    <property type="protein sequence ID" value="ORJ23481.1"/>
    <property type="molecule type" value="Genomic_DNA"/>
</dbReference>
<sequence length="227" mass="25367">MITSLLLVLVTAIAGCGDKEPAQRKAFIDFLQAQIITAQGTNLPALTQDQKTAFGKYIKDYAVMRDFHQKMETELNSSLVPVFSSMNALTSVNALLQQRDELQKMADKSPRWLEETKLLQVQTDAQREGLKQPEDLKKTYDQAYNKVVSQPSAAAEQIFTLLPEVLKNIVVKADFIKSQGKTVTISGNTLQFANQAQLDKYNAIQKKLLPLNAQLMALSRELHRAAE</sequence>
<evidence type="ECO:0000313" key="1">
    <source>
        <dbReference type="EMBL" id="ORJ23481.1"/>
    </source>
</evidence>
<proteinExistence type="predicted"/>
<protein>
    <recommendedName>
        <fullName evidence="3">DUF3053 domain-containing protein</fullName>
    </recommendedName>
</protein>
<keyword evidence="2" id="KW-1185">Reference proteome</keyword>
<accession>A0A1X0W9Q4</accession>
<name>A0A1X0W9Q4_9GAMM</name>
<dbReference type="Pfam" id="PF11254">
    <property type="entry name" value="DUF3053"/>
    <property type="match status" value="1"/>
</dbReference>
<dbReference type="Proteomes" id="UP000192536">
    <property type="component" value="Unassembled WGS sequence"/>
</dbReference>
<organism evidence="1 2">
    <name type="scientific">Rouxiella badensis</name>
    <dbReference type="NCBI Taxonomy" id="1646377"/>
    <lineage>
        <taxon>Bacteria</taxon>
        <taxon>Pseudomonadati</taxon>
        <taxon>Pseudomonadota</taxon>
        <taxon>Gammaproteobacteria</taxon>
        <taxon>Enterobacterales</taxon>
        <taxon>Yersiniaceae</taxon>
        <taxon>Rouxiella</taxon>
    </lineage>
</organism>
<dbReference type="InterPro" id="IPR021413">
    <property type="entry name" value="DUF3053"/>
</dbReference>
<evidence type="ECO:0000313" key="2">
    <source>
        <dbReference type="Proteomes" id="UP000192536"/>
    </source>
</evidence>
<reference evidence="1 2" key="1">
    <citation type="journal article" date="2017" name="Int. J. Syst. Evol. Microbiol.">
        <title>Rouxiella badensis sp. nov. and Rouxiella silvae sp. nov. isolated from peat bog soil in Germany and emendation of the genus description.</title>
        <authorList>
            <person name="Le Fleche-Mateos A."/>
            <person name="Kugler J.H."/>
            <person name="Hansen S.H."/>
            <person name="Syldatk C."/>
            <person name="Hausmann R."/>
            <person name="Lomprez F."/>
            <person name="Vandenbogaert M."/>
            <person name="Manuguerra J.C."/>
            <person name="Grimont P.A."/>
        </authorList>
    </citation>
    <scope>NUCLEOTIDE SEQUENCE [LARGE SCALE GENOMIC DNA]</scope>
    <source>
        <strain evidence="1 2">DSM 100043</strain>
    </source>
</reference>
<gene>
    <name evidence="1" type="ORF">BS640_21180</name>
</gene>
<comment type="caution">
    <text evidence="1">The sequence shown here is derived from an EMBL/GenBank/DDBJ whole genome shotgun (WGS) entry which is preliminary data.</text>
</comment>
<evidence type="ECO:0008006" key="3">
    <source>
        <dbReference type="Google" id="ProtNLM"/>
    </source>
</evidence>